<dbReference type="EMBL" id="BSDD01000002">
    <property type="protein sequence ID" value="GLH69705.1"/>
    <property type="molecule type" value="Genomic_DNA"/>
</dbReference>
<keyword evidence="4" id="KW-1185">Reference proteome</keyword>
<dbReference type="CDD" id="cd00562">
    <property type="entry name" value="NifX_NifB"/>
    <property type="match status" value="1"/>
</dbReference>
<evidence type="ECO:0000256" key="1">
    <source>
        <dbReference type="SAM" id="MobiDB-lite"/>
    </source>
</evidence>
<dbReference type="Gene3D" id="3.30.420.130">
    <property type="entry name" value="Dinitrogenase iron-molybdenum cofactor biosynthesis domain"/>
    <property type="match status" value="1"/>
</dbReference>
<reference evidence="3 4" key="1">
    <citation type="journal article" date="2023" name="Antonie Van Leeuwenhoek">
        <title>Mesoterricola silvestris gen. nov., sp. nov., Mesoterricola sediminis sp. nov., Geothrix oryzae sp. nov., Geothrix edaphica sp. nov., Geothrix rubra sp. nov., and Geothrix limicola sp. nov., six novel members of Acidobacteriota isolated from soils.</title>
        <authorList>
            <person name="Itoh H."/>
            <person name="Sugisawa Y."/>
            <person name="Mise K."/>
            <person name="Xu Z."/>
            <person name="Kuniyasu M."/>
            <person name="Ushijima N."/>
            <person name="Kawano K."/>
            <person name="Kobayashi E."/>
            <person name="Shiratori Y."/>
            <person name="Masuda Y."/>
            <person name="Senoo K."/>
        </authorList>
    </citation>
    <scope>NUCLEOTIDE SEQUENCE [LARGE SCALE GENOMIC DNA]</scope>
    <source>
        <strain evidence="3 4">Red803</strain>
    </source>
</reference>
<accession>A0ABQ5Q5M7</accession>
<dbReference type="Proteomes" id="UP001165089">
    <property type="component" value="Unassembled WGS sequence"/>
</dbReference>
<dbReference type="SUPFAM" id="SSF53146">
    <property type="entry name" value="Nitrogenase accessory factor-like"/>
    <property type="match status" value="1"/>
</dbReference>
<dbReference type="PANTHER" id="PTHR33937">
    <property type="entry name" value="IRON-MOLYBDENUM PROTEIN-RELATED-RELATED"/>
    <property type="match status" value="1"/>
</dbReference>
<protein>
    <submittedName>
        <fullName evidence="3">Iron-molybdenum cofactor biosynthesis protein</fullName>
    </submittedName>
</protein>
<dbReference type="InterPro" id="IPR036105">
    <property type="entry name" value="DiNase_FeMo-co_biosyn_sf"/>
</dbReference>
<dbReference type="PANTHER" id="PTHR33937:SF2">
    <property type="entry name" value="DINITROGENASE IRON-MOLYBDENUM COFACTOR BIOSYNTHESIS DOMAIN-CONTAINING PROTEIN"/>
    <property type="match status" value="1"/>
</dbReference>
<feature type="domain" description="Dinitrogenase iron-molybdenum cofactor biosynthesis" evidence="2">
    <location>
        <begin position="10"/>
        <end position="110"/>
    </location>
</feature>
<name>A0ABQ5Q5M7_9BACT</name>
<evidence type="ECO:0000313" key="4">
    <source>
        <dbReference type="Proteomes" id="UP001165089"/>
    </source>
</evidence>
<dbReference type="RefSeq" id="WP_285723719.1">
    <property type="nucleotide sequence ID" value="NZ_BSDD01000002.1"/>
</dbReference>
<evidence type="ECO:0000259" key="2">
    <source>
        <dbReference type="Pfam" id="PF02579"/>
    </source>
</evidence>
<dbReference type="InterPro" id="IPR051840">
    <property type="entry name" value="NifX/NifY_domain"/>
</dbReference>
<comment type="caution">
    <text evidence="3">The sequence shown here is derived from an EMBL/GenBank/DDBJ whole genome shotgun (WGS) entry which is preliminary data.</text>
</comment>
<dbReference type="InterPro" id="IPR003731">
    <property type="entry name" value="Di-Nase_FeMo-co_biosynth"/>
</dbReference>
<proteinExistence type="predicted"/>
<sequence>MKVAIPITTETEISAHFGRSPAFLVFALEDGQILGREVRPNDQAGPGPEPAPAHGQAHAHAHDHSRFVQLLRDCQAVVGRGMGAGARQSLEAEGIAVRVLSAPCSPEEAALLFARGRLEVDAGPTCGGSST</sequence>
<organism evidence="3 4">
    <name type="scientific">Geothrix rubra</name>
    <dbReference type="NCBI Taxonomy" id="2927977"/>
    <lineage>
        <taxon>Bacteria</taxon>
        <taxon>Pseudomonadati</taxon>
        <taxon>Acidobacteriota</taxon>
        <taxon>Holophagae</taxon>
        <taxon>Holophagales</taxon>
        <taxon>Holophagaceae</taxon>
        <taxon>Geothrix</taxon>
    </lineage>
</organism>
<gene>
    <name evidence="3" type="ORF">GETHPA_12380</name>
</gene>
<dbReference type="Pfam" id="PF02579">
    <property type="entry name" value="Nitro_FeMo-Co"/>
    <property type="match status" value="1"/>
</dbReference>
<feature type="region of interest" description="Disordered" evidence="1">
    <location>
        <begin position="35"/>
        <end position="64"/>
    </location>
</feature>
<evidence type="ECO:0000313" key="3">
    <source>
        <dbReference type="EMBL" id="GLH69705.1"/>
    </source>
</evidence>